<evidence type="ECO:0000313" key="1">
    <source>
        <dbReference type="EMBL" id="EYC27245.1"/>
    </source>
</evidence>
<dbReference type="Proteomes" id="UP000024635">
    <property type="component" value="Unassembled WGS sequence"/>
</dbReference>
<comment type="caution">
    <text evidence="1">The sequence shown here is derived from an EMBL/GenBank/DDBJ whole genome shotgun (WGS) entry which is preliminary data.</text>
</comment>
<evidence type="ECO:0000313" key="2">
    <source>
        <dbReference type="Proteomes" id="UP000024635"/>
    </source>
</evidence>
<sequence>MTITSGEQITRKMSENYAKSARIYPKCKFEQISLILCVNSSGIYWNREKTANCHPADFAYSTCIFFRK</sequence>
<protein>
    <submittedName>
        <fullName evidence="1">Uncharacterized protein</fullName>
    </submittedName>
</protein>
<organism evidence="1 2">
    <name type="scientific">Ancylostoma ceylanicum</name>
    <dbReference type="NCBI Taxonomy" id="53326"/>
    <lineage>
        <taxon>Eukaryota</taxon>
        <taxon>Metazoa</taxon>
        <taxon>Ecdysozoa</taxon>
        <taxon>Nematoda</taxon>
        <taxon>Chromadorea</taxon>
        <taxon>Rhabditida</taxon>
        <taxon>Rhabditina</taxon>
        <taxon>Rhabditomorpha</taxon>
        <taxon>Strongyloidea</taxon>
        <taxon>Ancylostomatidae</taxon>
        <taxon>Ancylostomatinae</taxon>
        <taxon>Ancylostoma</taxon>
    </lineage>
</organism>
<dbReference type="EMBL" id="JARK01001345">
    <property type="protein sequence ID" value="EYC27245.1"/>
    <property type="molecule type" value="Genomic_DNA"/>
</dbReference>
<name>A0A016VII4_9BILA</name>
<dbReference type="AlphaFoldDB" id="A0A016VII4"/>
<proteinExistence type="predicted"/>
<keyword evidence="2" id="KW-1185">Reference proteome</keyword>
<accession>A0A016VII4</accession>
<reference evidence="2" key="1">
    <citation type="journal article" date="2015" name="Nat. Genet.">
        <title>The genome and transcriptome of the zoonotic hookworm Ancylostoma ceylanicum identify infection-specific gene families.</title>
        <authorList>
            <person name="Schwarz E.M."/>
            <person name="Hu Y."/>
            <person name="Antoshechkin I."/>
            <person name="Miller M.M."/>
            <person name="Sternberg P.W."/>
            <person name="Aroian R.V."/>
        </authorList>
    </citation>
    <scope>NUCLEOTIDE SEQUENCE</scope>
    <source>
        <strain evidence="2">HY135</strain>
    </source>
</reference>
<gene>
    <name evidence="1" type="primary">Acey_s0009.g604</name>
    <name evidence="1" type="ORF">Y032_0009g604</name>
</gene>